<dbReference type="Pfam" id="PF08447">
    <property type="entry name" value="PAS_3"/>
    <property type="match status" value="1"/>
</dbReference>
<dbReference type="InterPro" id="IPR004358">
    <property type="entry name" value="Sig_transdc_His_kin-like_C"/>
</dbReference>
<dbReference type="InterPro" id="IPR001789">
    <property type="entry name" value="Sig_transdc_resp-reg_receiver"/>
</dbReference>
<dbReference type="PROSITE" id="PS50110">
    <property type="entry name" value="RESPONSE_REGULATORY"/>
    <property type="match status" value="1"/>
</dbReference>
<evidence type="ECO:0000313" key="10">
    <source>
        <dbReference type="EMBL" id="MCU7554475.1"/>
    </source>
</evidence>
<dbReference type="Pfam" id="PF01590">
    <property type="entry name" value="GAF"/>
    <property type="match status" value="1"/>
</dbReference>
<dbReference type="InterPro" id="IPR036890">
    <property type="entry name" value="HATPase_C_sf"/>
</dbReference>
<evidence type="ECO:0000256" key="4">
    <source>
        <dbReference type="ARBA" id="ARBA00022679"/>
    </source>
</evidence>
<comment type="catalytic activity">
    <reaction evidence="1">
        <text>ATP + protein L-histidine = ADP + protein N-phospho-L-histidine.</text>
        <dbReference type="EC" id="2.7.13.3"/>
    </reaction>
</comment>
<dbReference type="GO" id="GO:0005524">
    <property type="term" value="F:ATP binding"/>
    <property type="evidence" value="ECO:0007669"/>
    <property type="project" value="UniProtKB-KW"/>
</dbReference>
<dbReference type="SMART" id="SM00065">
    <property type="entry name" value="GAF"/>
    <property type="match status" value="1"/>
</dbReference>
<dbReference type="InterPro" id="IPR003594">
    <property type="entry name" value="HATPase_dom"/>
</dbReference>
<keyword evidence="3 6" id="KW-0597">Phosphoprotein</keyword>
<dbReference type="InterPro" id="IPR003018">
    <property type="entry name" value="GAF"/>
</dbReference>
<dbReference type="InterPro" id="IPR035965">
    <property type="entry name" value="PAS-like_dom_sf"/>
</dbReference>
<dbReference type="Gene3D" id="3.40.50.2300">
    <property type="match status" value="1"/>
</dbReference>
<dbReference type="PANTHER" id="PTHR43047:SF72">
    <property type="entry name" value="OSMOSENSING HISTIDINE PROTEIN KINASE SLN1"/>
    <property type="match status" value="1"/>
</dbReference>
<evidence type="ECO:0000313" key="11">
    <source>
        <dbReference type="Proteomes" id="UP001209257"/>
    </source>
</evidence>
<dbReference type="InterPro" id="IPR036097">
    <property type="entry name" value="HisK_dim/P_sf"/>
</dbReference>
<dbReference type="PROSITE" id="PS50113">
    <property type="entry name" value="PAC"/>
    <property type="match status" value="1"/>
</dbReference>
<protein>
    <recommendedName>
        <fullName evidence="2">histidine kinase</fullName>
        <ecNumber evidence="2">2.7.13.3</ecNumber>
    </recommendedName>
</protein>
<dbReference type="RefSeq" id="WP_262993187.1">
    <property type="nucleotide sequence ID" value="NZ_JAOTJC010000007.1"/>
</dbReference>
<dbReference type="PRINTS" id="PR00344">
    <property type="entry name" value="BCTRLSENSOR"/>
</dbReference>
<keyword evidence="5" id="KW-0418">Kinase</keyword>
<dbReference type="Gene3D" id="3.30.450.40">
    <property type="match status" value="1"/>
</dbReference>
<dbReference type="Gene3D" id="1.10.287.130">
    <property type="match status" value="1"/>
</dbReference>
<evidence type="ECO:0000259" key="8">
    <source>
        <dbReference type="PROSITE" id="PS50110"/>
    </source>
</evidence>
<evidence type="ECO:0000259" key="9">
    <source>
        <dbReference type="PROSITE" id="PS50113"/>
    </source>
</evidence>
<evidence type="ECO:0000256" key="3">
    <source>
        <dbReference type="ARBA" id="ARBA00022553"/>
    </source>
</evidence>
<keyword evidence="10" id="KW-0067">ATP-binding</keyword>
<keyword evidence="10" id="KW-0547">Nucleotide-binding</keyword>
<proteinExistence type="predicted"/>
<dbReference type="SUPFAM" id="SSF55874">
    <property type="entry name" value="ATPase domain of HSP90 chaperone/DNA topoisomerase II/histidine kinase"/>
    <property type="match status" value="1"/>
</dbReference>
<dbReference type="SUPFAM" id="SSF55785">
    <property type="entry name" value="PYP-like sensor domain (PAS domain)"/>
    <property type="match status" value="1"/>
</dbReference>
<dbReference type="Gene3D" id="3.30.565.10">
    <property type="entry name" value="Histidine kinase-like ATPase, C-terminal domain"/>
    <property type="match status" value="1"/>
</dbReference>
<evidence type="ECO:0000256" key="1">
    <source>
        <dbReference type="ARBA" id="ARBA00000085"/>
    </source>
</evidence>
<evidence type="ECO:0000256" key="5">
    <source>
        <dbReference type="ARBA" id="ARBA00022777"/>
    </source>
</evidence>
<organism evidence="10 11">
    <name type="scientific">Alteromonas salexigens</name>
    <dbReference type="NCBI Taxonomy" id="2982530"/>
    <lineage>
        <taxon>Bacteria</taxon>
        <taxon>Pseudomonadati</taxon>
        <taxon>Pseudomonadota</taxon>
        <taxon>Gammaproteobacteria</taxon>
        <taxon>Alteromonadales</taxon>
        <taxon>Alteromonadaceae</taxon>
        <taxon>Alteromonas/Salinimonas group</taxon>
        <taxon>Alteromonas</taxon>
    </lineage>
</organism>
<dbReference type="SUPFAM" id="SSF47384">
    <property type="entry name" value="Homodimeric domain of signal transducing histidine kinase"/>
    <property type="match status" value="1"/>
</dbReference>
<feature type="modified residue" description="4-aspartylphosphate" evidence="6">
    <location>
        <position position="616"/>
    </location>
</feature>
<dbReference type="SUPFAM" id="SSF55781">
    <property type="entry name" value="GAF domain-like"/>
    <property type="match status" value="1"/>
</dbReference>
<dbReference type="PANTHER" id="PTHR43047">
    <property type="entry name" value="TWO-COMPONENT HISTIDINE PROTEIN KINASE"/>
    <property type="match status" value="1"/>
</dbReference>
<dbReference type="EC" id="2.7.13.3" evidence="2"/>
<accession>A0ABT2VMZ8</accession>
<sequence length="695" mass="76620">MKLIRALREISADITLSSADKMTRLLRLGCEAFGQDIGLVSHIYGDTYEVVAAVSPEDAIAPGDTFPLGDTFCNDTLATDGITAYHNVSKYPGGHHPACKSFQLYSYIGIPVIVDRKRYGTLNFSSPEPAELAFTDEHYDYLMLLAEWVGMQLANQHSFELLMQHQNELEHQYQLFSHVCEMANVGTWEQNLSTGELRWSETMKRMHGLPADETMTSEKAGQFIVSATERKEVLALHEHALSTGSTWQKQVEVQLKDGTRKWMITYARPVVINNQHVSMIGATQDITGRVHDEHELRRRQQQAETALKARTEFLANMSHEIRTPIHGVLGMLDAIKRTPLGEKQREYCGLAWDSAQHLLAQVNDILDFSKIDAGLMTFEKVPVTLNDMIVKQVAVHQAKLKEKGLHLAVETRATEDIIFECDPLRINQVISNLVSNAVKFTQDGGISIATRATKQSDSHYLVQLTVVDTGIGIAEAEQQKIFLPFEQADTATTRVYGGTGLGLSIVKQIVKHYQGEVRVSSELGQGATFTVTLQLPLASLPDTTEPRTAAKKQTGNSLKGKTILVAEDNPINQLVIKEQLQELGVSFTITDNGQQAVDTLAAANRSGSPFDLVIMDCQMPVLDGYKAAQSIRALAGPESQTPIIALTAHALAGEKEKCQAAGMNDFLTKPATIDDLRTCLVTNIATYQMPHRGGV</sequence>
<keyword evidence="11" id="KW-1185">Reference proteome</keyword>
<dbReference type="SMART" id="SM00388">
    <property type="entry name" value="HisKA"/>
    <property type="match status" value="1"/>
</dbReference>
<dbReference type="InterPro" id="IPR011006">
    <property type="entry name" value="CheY-like_superfamily"/>
</dbReference>
<dbReference type="Proteomes" id="UP001209257">
    <property type="component" value="Unassembled WGS sequence"/>
</dbReference>
<dbReference type="SUPFAM" id="SSF52172">
    <property type="entry name" value="CheY-like"/>
    <property type="match status" value="1"/>
</dbReference>
<dbReference type="Pfam" id="PF02518">
    <property type="entry name" value="HATPase_c"/>
    <property type="match status" value="1"/>
</dbReference>
<evidence type="ECO:0000256" key="6">
    <source>
        <dbReference type="PROSITE-ProRule" id="PRU00169"/>
    </source>
</evidence>
<dbReference type="Gene3D" id="3.30.450.20">
    <property type="entry name" value="PAS domain"/>
    <property type="match status" value="1"/>
</dbReference>
<dbReference type="SMART" id="SM00448">
    <property type="entry name" value="REC"/>
    <property type="match status" value="1"/>
</dbReference>
<dbReference type="InterPro" id="IPR029016">
    <property type="entry name" value="GAF-like_dom_sf"/>
</dbReference>
<reference evidence="11" key="1">
    <citation type="submission" date="2023-07" db="EMBL/GenBank/DDBJ databases">
        <title>Study on multiphase classification of strain Alteromonas salexigens isolated from the Yellow Sea.</title>
        <authorList>
            <person name="Sun L."/>
        </authorList>
    </citation>
    <scope>NUCLEOTIDE SEQUENCE [LARGE SCALE GENOMIC DNA]</scope>
    <source>
        <strain evidence="11">ASW11-19</strain>
    </source>
</reference>
<dbReference type="InterPro" id="IPR003661">
    <property type="entry name" value="HisK_dim/P_dom"/>
</dbReference>
<keyword evidence="4" id="KW-0808">Transferase</keyword>
<feature type="domain" description="Histidine kinase" evidence="7">
    <location>
        <begin position="316"/>
        <end position="537"/>
    </location>
</feature>
<feature type="domain" description="Response regulatory" evidence="8">
    <location>
        <begin position="562"/>
        <end position="684"/>
    </location>
</feature>
<dbReference type="InterPro" id="IPR000700">
    <property type="entry name" value="PAS-assoc_C"/>
</dbReference>
<dbReference type="EMBL" id="JAOTJC010000007">
    <property type="protein sequence ID" value="MCU7554475.1"/>
    <property type="molecule type" value="Genomic_DNA"/>
</dbReference>
<name>A0ABT2VMZ8_9ALTE</name>
<comment type="caution">
    <text evidence="10">The sequence shown here is derived from an EMBL/GenBank/DDBJ whole genome shotgun (WGS) entry which is preliminary data.</text>
</comment>
<evidence type="ECO:0000256" key="2">
    <source>
        <dbReference type="ARBA" id="ARBA00012438"/>
    </source>
</evidence>
<gene>
    <name evidence="10" type="ORF">OCL06_07680</name>
</gene>
<dbReference type="CDD" id="cd17546">
    <property type="entry name" value="REC_hyHK_CKI1_RcsC-like"/>
    <property type="match status" value="1"/>
</dbReference>
<dbReference type="PROSITE" id="PS50109">
    <property type="entry name" value="HIS_KIN"/>
    <property type="match status" value="1"/>
</dbReference>
<feature type="domain" description="PAC" evidence="9">
    <location>
        <begin position="247"/>
        <end position="298"/>
    </location>
</feature>
<dbReference type="InterPro" id="IPR000014">
    <property type="entry name" value="PAS"/>
</dbReference>
<dbReference type="NCBIfam" id="TIGR00229">
    <property type="entry name" value="sensory_box"/>
    <property type="match status" value="1"/>
</dbReference>
<dbReference type="InterPro" id="IPR005467">
    <property type="entry name" value="His_kinase_dom"/>
</dbReference>
<dbReference type="Pfam" id="PF00512">
    <property type="entry name" value="HisKA"/>
    <property type="match status" value="1"/>
</dbReference>
<dbReference type="InterPro" id="IPR013655">
    <property type="entry name" value="PAS_fold_3"/>
</dbReference>
<evidence type="ECO:0000259" key="7">
    <source>
        <dbReference type="PROSITE" id="PS50109"/>
    </source>
</evidence>
<dbReference type="Pfam" id="PF00072">
    <property type="entry name" value="Response_reg"/>
    <property type="match status" value="1"/>
</dbReference>
<dbReference type="SMART" id="SM00387">
    <property type="entry name" value="HATPase_c"/>
    <property type="match status" value="1"/>
</dbReference>
<dbReference type="CDD" id="cd16922">
    <property type="entry name" value="HATPase_EvgS-ArcB-TorS-like"/>
    <property type="match status" value="1"/>
</dbReference>
<dbReference type="CDD" id="cd00082">
    <property type="entry name" value="HisKA"/>
    <property type="match status" value="1"/>
</dbReference>